<name>A0A494Z209_9BACI</name>
<feature type="compositionally biased region" description="Basic and acidic residues" evidence="1">
    <location>
        <begin position="127"/>
        <end position="143"/>
    </location>
</feature>
<comment type="caution">
    <text evidence="3">The sequence shown here is derived from an EMBL/GenBank/DDBJ whole genome shotgun (WGS) entry which is preliminary data.</text>
</comment>
<gene>
    <name evidence="3" type="primary">spoIIIAG</name>
    <name evidence="3" type="ORF">D8M05_08065</name>
</gene>
<dbReference type="InterPro" id="IPR014195">
    <property type="entry name" value="Spore_III_AG"/>
</dbReference>
<proteinExistence type="predicted"/>
<reference evidence="3 4" key="1">
    <citation type="journal article" date="2015" name="Antonie Van Leeuwenhoek">
        <title>Oceanobacillus bengalensis sp. nov., a bacterium isolated from seawater of the Bay of Bengal.</title>
        <authorList>
            <person name="Yongchang O."/>
            <person name="Xiang W."/>
            <person name="Wang G."/>
        </authorList>
    </citation>
    <scope>NUCLEOTIDE SEQUENCE [LARGE SCALE GENOMIC DNA]</scope>
    <source>
        <strain evidence="3 4">MCCC 1K00260</strain>
    </source>
</reference>
<sequence length="211" mass="23353">MKKIIEKLFQPKNSESGKVISGKAGYVIILGLIGLLIIVISNIFSPTDDEANMDQQFEQAQEQEVQATNSDEIATTSEVDELEKSFETDLEEMLNKIQGVSDAEVMVNLASTNVSIYEKNLISGRQSTEESDRNGGTRKVEDRTEETQVVFVRQGDREVPLLVTTERPEVSGVFVVAKGADHATVKNWIVEAISRVLDVPTHRVSVMPKSD</sequence>
<protein>
    <submittedName>
        <fullName evidence="3">Stage III sporulation protein AG</fullName>
    </submittedName>
</protein>
<keyword evidence="2" id="KW-0812">Transmembrane</keyword>
<evidence type="ECO:0000256" key="2">
    <source>
        <dbReference type="SAM" id="Phobius"/>
    </source>
</evidence>
<dbReference type="OrthoDB" id="2381602at2"/>
<keyword evidence="2" id="KW-0472">Membrane</keyword>
<evidence type="ECO:0000256" key="1">
    <source>
        <dbReference type="SAM" id="MobiDB-lite"/>
    </source>
</evidence>
<accession>A0A494Z209</accession>
<evidence type="ECO:0000313" key="4">
    <source>
        <dbReference type="Proteomes" id="UP000281813"/>
    </source>
</evidence>
<organism evidence="3 4">
    <name type="scientific">Oceanobacillus bengalensis</name>
    <dbReference type="NCBI Taxonomy" id="1435466"/>
    <lineage>
        <taxon>Bacteria</taxon>
        <taxon>Bacillati</taxon>
        <taxon>Bacillota</taxon>
        <taxon>Bacilli</taxon>
        <taxon>Bacillales</taxon>
        <taxon>Bacillaceae</taxon>
        <taxon>Oceanobacillus</taxon>
    </lineage>
</organism>
<dbReference type="AlphaFoldDB" id="A0A494Z209"/>
<keyword evidence="2" id="KW-1133">Transmembrane helix</keyword>
<evidence type="ECO:0000313" key="3">
    <source>
        <dbReference type="EMBL" id="RKQ16046.1"/>
    </source>
</evidence>
<keyword evidence="4" id="KW-1185">Reference proteome</keyword>
<feature type="region of interest" description="Disordered" evidence="1">
    <location>
        <begin position="124"/>
        <end position="143"/>
    </location>
</feature>
<dbReference type="NCBIfam" id="TIGR02830">
    <property type="entry name" value="spore_III_AG"/>
    <property type="match status" value="1"/>
</dbReference>
<feature type="transmembrane region" description="Helical" evidence="2">
    <location>
        <begin position="24"/>
        <end position="44"/>
    </location>
</feature>
<dbReference type="Proteomes" id="UP000281813">
    <property type="component" value="Unassembled WGS sequence"/>
</dbReference>
<dbReference type="EMBL" id="RBZO01000010">
    <property type="protein sequence ID" value="RKQ16046.1"/>
    <property type="molecule type" value="Genomic_DNA"/>
</dbReference>
<dbReference type="RefSeq" id="WP_121130471.1">
    <property type="nucleotide sequence ID" value="NZ_JBHUFK010000026.1"/>
</dbReference>